<reference evidence="1" key="1">
    <citation type="submission" date="2020-05" db="EMBL/GenBank/DDBJ databases">
        <title>Large-scale comparative analyses of tick genomes elucidate their genetic diversity and vector capacities.</title>
        <authorList>
            <person name="Jia N."/>
            <person name="Wang J."/>
            <person name="Shi W."/>
            <person name="Du L."/>
            <person name="Sun Y."/>
            <person name="Zhan W."/>
            <person name="Jiang J."/>
            <person name="Wang Q."/>
            <person name="Zhang B."/>
            <person name="Ji P."/>
            <person name="Sakyi L.B."/>
            <person name="Cui X."/>
            <person name="Yuan T."/>
            <person name="Jiang B."/>
            <person name="Yang W."/>
            <person name="Lam T.T.-Y."/>
            <person name="Chang Q."/>
            <person name="Ding S."/>
            <person name="Wang X."/>
            <person name="Zhu J."/>
            <person name="Ruan X."/>
            <person name="Zhao L."/>
            <person name="Wei J."/>
            <person name="Que T."/>
            <person name="Du C."/>
            <person name="Cheng J."/>
            <person name="Dai P."/>
            <person name="Han X."/>
            <person name="Huang E."/>
            <person name="Gao Y."/>
            <person name="Liu J."/>
            <person name="Shao H."/>
            <person name="Ye R."/>
            <person name="Li L."/>
            <person name="Wei W."/>
            <person name="Wang X."/>
            <person name="Wang C."/>
            <person name="Yang T."/>
            <person name="Huo Q."/>
            <person name="Li W."/>
            <person name="Guo W."/>
            <person name="Chen H."/>
            <person name="Zhou L."/>
            <person name="Ni X."/>
            <person name="Tian J."/>
            <person name="Zhou Y."/>
            <person name="Sheng Y."/>
            <person name="Liu T."/>
            <person name="Pan Y."/>
            <person name="Xia L."/>
            <person name="Li J."/>
            <person name="Zhao F."/>
            <person name="Cao W."/>
        </authorList>
    </citation>
    <scope>NUCLEOTIDE SEQUENCE</scope>
    <source>
        <strain evidence="1">Dsil-2018</strain>
    </source>
</reference>
<accession>A0ACB8C2H4</accession>
<gene>
    <name evidence="1" type="ORF">HPB49_006901</name>
</gene>
<keyword evidence="2" id="KW-1185">Reference proteome</keyword>
<proteinExistence type="predicted"/>
<protein>
    <submittedName>
        <fullName evidence="1">Uncharacterized protein</fullName>
    </submittedName>
</protein>
<evidence type="ECO:0000313" key="2">
    <source>
        <dbReference type="Proteomes" id="UP000821865"/>
    </source>
</evidence>
<dbReference type="EMBL" id="CM023478">
    <property type="protein sequence ID" value="KAH7933021.1"/>
    <property type="molecule type" value="Genomic_DNA"/>
</dbReference>
<evidence type="ECO:0000313" key="1">
    <source>
        <dbReference type="EMBL" id="KAH7933021.1"/>
    </source>
</evidence>
<comment type="caution">
    <text evidence="1">The sequence shown here is derived from an EMBL/GenBank/DDBJ whole genome shotgun (WGS) entry which is preliminary data.</text>
</comment>
<sequence length="227" mass="24384">MYLVLTTNGDVNSEATMDKLVEYAEQYPLMWASDVVLLLTGSPETVQYCIDISIFIDYLLRIVFTTNISCGSSLSKIVAENQQFSNSGSESRPQQPPHQSPGSGSSSISAFSTLHSDPGSKASKTVDEAASAAVSATEACDDDAGDVQFCDPWNTGPAAVALRLLRDKEQPKKSPTPAHATPATGRASSADEMALQRHIYETAFGLRVKLRISDKALDQMAQIHGLQ</sequence>
<dbReference type="Proteomes" id="UP000821865">
    <property type="component" value="Chromosome 9"/>
</dbReference>
<name>A0ACB8C2H4_DERSI</name>
<organism evidence="1 2">
    <name type="scientific">Dermacentor silvarum</name>
    <name type="common">Tick</name>
    <dbReference type="NCBI Taxonomy" id="543639"/>
    <lineage>
        <taxon>Eukaryota</taxon>
        <taxon>Metazoa</taxon>
        <taxon>Ecdysozoa</taxon>
        <taxon>Arthropoda</taxon>
        <taxon>Chelicerata</taxon>
        <taxon>Arachnida</taxon>
        <taxon>Acari</taxon>
        <taxon>Parasitiformes</taxon>
        <taxon>Ixodida</taxon>
        <taxon>Ixodoidea</taxon>
        <taxon>Ixodidae</taxon>
        <taxon>Rhipicephalinae</taxon>
        <taxon>Dermacentor</taxon>
    </lineage>
</organism>